<reference evidence="2 3" key="1">
    <citation type="submission" date="2021-06" db="EMBL/GenBank/DDBJ databases">
        <title>Caerostris extrusa draft genome.</title>
        <authorList>
            <person name="Kono N."/>
            <person name="Arakawa K."/>
        </authorList>
    </citation>
    <scope>NUCLEOTIDE SEQUENCE [LARGE SCALE GENOMIC DNA]</scope>
</reference>
<proteinExistence type="predicted"/>
<sequence>MLHANLISDPCSRKERKGEKKFNPFDTNALWVPRFPERSVDEREDHVMDAGKDIVRVCTRLCGGSFPTIPGQKKRNSNHA</sequence>
<protein>
    <submittedName>
        <fullName evidence="2">Uncharacterized protein</fullName>
    </submittedName>
</protein>
<gene>
    <name evidence="2" type="ORF">CEXT_302601</name>
</gene>
<dbReference type="EMBL" id="BPLR01014411">
    <property type="protein sequence ID" value="GIY68610.1"/>
    <property type="molecule type" value="Genomic_DNA"/>
</dbReference>
<dbReference type="Proteomes" id="UP001054945">
    <property type="component" value="Unassembled WGS sequence"/>
</dbReference>
<organism evidence="2 3">
    <name type="scientific">Caerostris extrusa</name>
    <name type="common">Bark spider</name>
    <name type="synonym">Caerostris bankana</name>
    <dbReference type="NCBI Taxonomy" id="172846"/>
    <lineage>
        <taxon>Eukaryota</taxon>
        <taxon>Metazoa</taxon>
        <taxon>Ecdysozoa</taxon>
        <taxon>Arthropoda</taxon>
        <taxon>Chelicerata</taxon>
        <taxon>Arachnida</taxon>
        <taxon>Araneae</taxon>
        <taxon>Araneomorphae</taxon>
        <taxon>Entelegynae</taxon>
        <taxon>Araneoidea</taxon>
        <taxon>Araneidae</taxon>
        <taxon>Caerostris</taxon>
    </lineage>
</organism>
<evidence type="ECO:0000313" key="3">
    <source>
        <dbReference type="Proteomes" id="UP001054945"/>
    </source>
</evidence>
<feature type="region of interest" description="Disordered" evidence="1">
    <location>
        <begin position="1"/>
        <end position="20"/>
    </location>
</feature>
<evidence type="ECO:0000256" key="1">
    <source>
        <dbReference type="SAM" id="MobiDB-lite"/>
    </source>
</evidence>
<comment type="caution">
    <text evidence="2">The sequence shown here is derived from an EMBL/GenBank/DDBJ whole genome shotgun (WGS) entry which is preliminary data.</text>
</comment>
<keyword evidence="3" id="KW-1185">Reference proteome</keyword>
<accession>A0AAV4VGJ3</accession>
<feature type="compositionally biased region" description="Basic and acidic residues" evidence="1">
    <location>
        <begin position="11"/>
        <end position="20"/>
    </location>
</feature>
<evidence type="ECO:0000313" key="2">
    <source>
        <dbReference type="EMBL" id="GIY68610.1"/>
    </source>
</evidence>
<name>A0AAV4VGJ3_CAEEX</name>
<dbReference type="AlphaFoldDB" id="A0AAV4VGJ3"/>